<accession>A0ABR9KGF8</accession>
<reference evidence="1 2" key="1">
    <citation type="submission" date="2020-10" db="EMBL/GenBank/DDBJ databases">
        <title>Sequencing the genomes of 1000 actinobacteria strains.</title>
        <authorList>
            <person name="Klenk H.-P."/>
        </authorList>
    </citation>
    <scope>NUCLEOTIDE SEQUENCE [LARGE SCALE GENOMIC DNA]</scope>
    <source>
        <strain evidence="1 2">DSM 43748</strain>
    </source>
</reference>
<keyword evidence="2" id="KW-1185">Reference proteome</keyword>
<evidence type="ECO:0000313" key="2">
    <source>
        <dbReference type="Proteomes" id="UP000661607"/>
    </source>
</evidence>
<gene>
    <name evidence="1" type="ORF">H4W81_003886</name>
</gene>
<evidence type="ECO:0000313" key="1">
    <source>
        <dbReference type="EMBL" id="MBE1561107.1"/>
    </source>
</evidence>
<dbReference type="EMBL" id="JADBEF010000001">
    <property type="protein sequence ID" value="MBE1561107.1"/>
    <property type="molecule type" value="Genomic_DNA"/>
</dbReference>
<name>A0ABR9KGF8_9ACTN</name>
<organism evidence="1 2">
    <name type="scientific">Nonomuraea africana</name>
    <dbReference type="NCBI Taxonomy" id="46171"/>
    <lineage>
        <taxon>Bacteria</taxon>
        <taxon>Bacillati</taxon>
        <taxon>Actinomycetota</taxon>
        <taxon>Actinomycetes</taxon>
        <taxon>Streptosporangiales</taxon>
        <taxon>Streptosporangiaceae</taxon>
        <taxon>Nonomuraea</taxon>
    </lineage>
</organism>
<dbReference type="RefSeq" id="WP_192776084.1">
    <property type="nucleotide sequence ID" value="NZ_BAAASY010000014.1"/>
</dbReference>
<sequence>MTRRLLLAGGALLLGVAALGFGRDPMAPGFGARIFETGYGGHSDYFAPGTASLRNLALIAMGRTGEVTRA</sequence>
<proteinExistence type="predicted"/>
<protein>
    <submittedName>
        <fullName evidence="1">Uncharacterized protein</fullName>
    </submittedName>
</protein>
<dbReference type="Proteomes" id="UP000661607">
    <property type="component" value="Unassembled WGS sequence"/>
</dbReference>
<comment type="caution">
    <text evidence="1">The sequence shown here is derived from an EMBL/GenBank/DDBJ whole genome shotgun (WGS) entry which is preliminary data.</text>
</comment>